<evidence type="ECO:0000256" key="2">
    <source>
        <dbReference type="SAM" id="Phobius"/>
    </source>
</evidence>
<feature type="transmembrane region" description="Helical" evidence="2">
    <location>
        <begin position="153"/>
        <end position="175"/>
    </location>
</feature>
<organism evidence="3 4">
    <name type="scientific">Actinomyces ruminicola</name>
    <dbReference type="NCBI Taxonomy" id="332524"/>
    <lineage>
        <taxon>Bacteria</taxon>
        <taxon>Bacillati</taxon>
        <taxon>Actinomycetota</taxon>
        <taxon>Actinomycetes</taxon>
        <taxon>Actinomycetales</taxon>
        <taxon>Actinomycetaceae</taxon>
        <taxon>Actinomyces</taxon>
    </lineage>
</organism>
<keyword evidence="2" id="KW-0812">Transmembrane</keyword>
<feature type="transmembrane region" description="Helical" evidence="2">
    <location>
        <begin position="79"/>
        <end position="99"/>
    </location>
</feature>
<evidence type="ECO:0000313" key="3">
    <source>
        <dbReference type="EMBL" id="SDN17047.1"/>
    </source>
</evidence>
<dbReference type="OrthoDB" id="3254339at2"/>
<feature type="region of interest" description="Disordered" evidence="1">
    <location>
        <begin position="1"/>
        <end position="40"/>
    </location>
</feature>
<feature type="transmembrane region" description="Helical" evidence="2">
    <location>
        <begin position="126"/>
        <end position="147"/>
    </location>
</feature>
<feature type="transmembrane region" description="Helical" evidence="2">
    <location>
        <begin position="49"/>
        <end position="67"/>
    </location>
</feature>
<feature type="compositionally biased region" description="Low complexity" evidence="1">
    <location>
        <begin position="30"/>
        <end position="40"/>
    </location>
</feature>
<dbReference type="Proteomes" id="UP000199671">
    <property type="component" value="Unassembled WGS sequence"/>
</dbReference>
<proteinExistence type="predicted"/>
<dbReference type="AlphaFoldDB" id="A0A1G9Z7D2"/>
<name>A0A1G9Z7D2_9ACTO</name>
<dbReference type="RefSeq" id="WP_092612369.1">
    <property type="nucleotide sequence ID" value="NZ_FNHU01000016.1"/>
</dbReference>
<accession>A0A1G9Z7D2</accession>
<reference evidence="3 4" key="1">
    <citation type="submission" date="2016-10" db="EMBL/GenBank/DDBJ databases">
        <authorList>
            <person name="de Groot N.N."/>
        </authorList>
    </citation>
    <scope>NUCLEOTIDE SEQUENCE [LARGE SCALE GENOMIC DNA]</scope>
    <source>
        <strain evidence="3 4">KPR-7B</strain>
    </source>
</reference>
<dbReference type="EMBL" id="FNHU01000016">
    <property type="protein sequence ID" value="SDN17047.1"/>
    <property type="molecule type" value="Genomic_DNA"/>
</dbReference>
<evidence type="ECO:0000256" key="1">
    <source>
        <dbReference type="SAM" id="MobiDB-lite"/>
    </source>
</evidence>
<sequence length="179" mass="19693">MSDLSDGASTPTATTPDKRIASEGDGAGLPAANNPQAAAKAARRRKERMVSIIAAVLLLIAFTAVWMRKPEHRALDSLSGYMTGISMAVFAGWIIGWWVRRRGGSSYSRALDGTQDERDELIWKSAWAFTGRVDWFLFLAALALAVLDVELMLGTVAIIGIWINFVALYGSRFYYERAM</sequence>
<gene>
    <name evidence="3" type="ORF">SAMN04487766_11626</name>
</gene>
<keyword evidence="2" id="KW-1133">Transmembrane helix</keyword>
<protein>
    <submittedName>
        <fullName evidence="3">Uncharacterized protein</fullName>
    </submittedName>
</protein>
<evidence type="ECO:0000313" key="4">
    <source>
        <dbReference type="Proteomes" id="UP000199671"/>
    </source>
</evidence>
<keyword evidence="2" id="KW-0472">Membrane</keyword>